<evidence type="ECO:0000256" key="3">
    <source>
        <dbReference type="ARBA" id="ARBA00023211"/>
    </source>
</evidence>
<dbReference type="GO" id="GO:0046872">
    <property type="term" value="F:metal ion binding"/>
    <property type="evidence" value="ECO:0007669"/>
    <property type="project" value="UniProtKB-KW"/>
</dbReference>
<dbReference type="InterPro" id="IPR007342">
    <property type="entry name" value="PsuG"/>
</dbReference>
<dbReference type="Pfam" id="PF04227">
    <property type="entry name" value="Indigoidine_A"/>
    <property type="match status" value="1"/>
</dbReference>
<feature type="binding site" evidence="6">
    <location>
        <position position="107"/>
    </location>
    <ligand>
        <name>substrate</name>
    </ligand>
</feature>
<comment type="subunit">
    <text evidence="6">Homotrimer.</text>
</comment>
<evidence type="ECO:0000256" key="6">
    <source>
        <dbReference type="HAMAP-Rule" id="MF_01876"/>
    </source>
</evidence>
<comment type="similarity">
    <text evidence="6">Belongs to the pseudouridine-5'-phosphate glycosidase family.</text>
</comment>
<dbReference type="EC" id="4.2.1.70" evidence="6"/>
<comment type="cofactor">
    <cofactor evidence="6">
        <name>Mn(2+)</name>
        <dbReference type="ChEBI" id="CHEBI:29035"/>
    </cofactor>
    <text evidence="6">Binds 1 Mn(2+) ion per subunit.</text>
</comment>
<dbReference type="GO" id="GO:0016798">
    <property type="term" value="F:hydrolase activity, acting on glycosyl bonds"/>
    <property type="evidence" value="ECO:0007669"/>
    <property type="project" value="UniProtKB-KW"/>
</dbReference>
<dbReference type="Gene3D" id="3.40.1790.10">
    <property type="entry name" value="Indigoidine synthase domain"/>
    <property type="match status" value="1"/>
</dbReference>
<protein>
    <recommendedName>
        <fullName evidence="6">Pseudouridine-5'-phosphate glycosidase</fullName>
        <shortName evidence="6">PsiMP glycosidase</shortName>
        <ecNumber evidence="6">4.2.1.70</ecNumber>
    </recommendedName>
</protein>
<dbReference type="GO" id="GO:0046113">
    <property type="term" value="P:nucleobase catabolic process"/>
    <property type="evidence" value="ECO:0007669"/>
    <property type="project" value="UniProtKB-UniRule"/>
</dbReference>
<name>A0A225DER9_9BACT</name>
<dbReference type="AlphaFoldDB" id="A0A225DER9"/>
<evidence type="ECO:0000256" key="4">
    <source>
        <dbReference type="ARBA" id="ARBA00023239"/>
    </source>
</evidence>
<gene>
    <name evidence="6" type="primary">psuG</name>
    <name evidence="7" type="ORF">FRUB_08212</name>
</gene>
<dbReference type="GO" id="GO:0005737">
    <property type="term" value="C:cytoplasm"/>
    <property type="evidence" value="ECO:0007669"/>
    <property type="project" value="TreeGrafter"/>
</dbReference>
<organism evidence="7 8">
    <name type="scientific">Fimbriiglobus ruber</name>
    <dbReference type="NCBI Taxonomy" id="1908690"/>
    <lineage>
        <taxon>Bacteria</taxon>
        <taxon>Pseudomonadati</taxon>
        <taxon>Planctomycetota</taxon>
        <taxon>Planctomycetia</taxon>
        <taxon>Gemmatales</taxon>
        <taxon>Gemmataceae</taxon>
        <taxon>Fimbriiglobus</taxon>
    </lineage>
</organism>
<keyword evidence="3 6" id="KW-0464">Manganese</keyword>
<feature type="active site" description="Nucleophile" evidence="6">
    <location>
        <position position="162"/>
    </location>
</feature>
<proteinExistence type="inferred from homology"/>
<comment type="catalytic activity">
    <reaction evidence="6">
        <text>D-ribose 5-phosphate + uracil = psi-UMP + H2O</text>
        <dbReference type="Rhea" id="RHEA:18337"/>
        <dbReference type="ChEBI" id="CHEBI:15377"/>
        <dbReference type="ChEBI" id="CHEBI:17568"/>
        <dbReference type="ChEBI" id="CHEBI:58380"/>
        <dbReference type="ChEBI" id="CHEBI:78346"/>
        <dbReference type="EC" id="4.2.1.70"/>
    </reaction>
</comment>
<dbReference type="InterPro" id="IPR022830">
    <property type="entry name" value="Indigdn_synthA-like"/>
</dbReference>
<dbReference type="PANTHER" id="PTHR42909:SF1">
    <property type="entry name" value="CARBOHYDRATE KINASE PFKB DOMAIN-CONTAINING PROTEIN"/>
    <property type="match status" value="1"/>
</dbReference>
<feature type="active site" description="Proton donor" evidence="6">
    <location>
        <position position="26"/>
    </location>
</feature>
<keyword evidence="1 6" id="KW-0479">Metal-binding</keyword>
<comment type="caution">
    <text evidence="7">The sequence shown here is derived from an EMBL/GenBank/DDBJ whole genome shotgun (WGS) entry which is preliminary data.</text>
</comment>
<dbReference type="Proteomes" id="UP000214646">
    <property type="component" value="Unassembled WGS sequence"/>
</dbReference>
<comment type="function">
    <text evidence="6">Catalyzes the reversible cleavage of pseudouridine 5'-phosphate (PsiMP) to ribose 5-phosphate and uracil. Functions biologically in the cleavage direction, as part of a pseudouridine degradation pathway.</text>
</comment>
<dbReference type="OrthoDB" id="9805870at2"/>
<dbReference type="GO" id="GO:0004730">
    <property type="term" value="F:pseudouridylate synthase activity"/>
    <property type="evidence" value="ECO:0007669"/>
    <property type="project" value="UniProtKB-UniRule"/>
</dbReference>
<evidence type="ECO:0000313" key="8">
    <source>
        <dbReference type="Proteomes" id="UP000214646"/>
    </source>
</evidence>
<dbReference type="SUPFAM" id="SSF110581">
    <property type="entry name" value="Indigoidine synthase A-like"/>
    <property type="match status" value="1"/>
</dbReference>
<evidence type="ECO:0000256" key="1">
    <source>
        <dbReference type="ARBA" id="ARBA00022723"/>
    </source>
</evidence>
<sequence>MRADWLTVSAEVAGALTAGRPVVALESTLISHGLPWPTNLETARRAEAAVRAEGAVPATAAVVRGRPTLGLTDAELTDLARAEGVIKASRRDLGAAVAQKRTAGTTVSATMALAHAAGVRVFATGGIGGAHKQANRTHPFDISADLTELSRTPVLVVCAGAKSILDLPQTLELLETFGVPVIGYQTDALPAFYVRESAGAVSCRVETPAEAAAVFAAHVEMGGRGAVLAQPLDEDIAVPPDVFNAAVAQAEAEAAAQGVRGAKFTPFVLARLADLTVGTTLAANQALIVANARLAALVAAALK</sequence>
<keyword evidence="8" id="KW-1185">Reference proteome</keyword>
<keyword evidence="4 6" id="KW-0456">Lyase</keyword>
<evidence type="ECO:0000313" key="7">
    <source>
        <dbReference type="EMBL" id="OWK35649.1"/>
    </source>
</evidence>
<accession>A0A225DER9</accession>
<feature type="binding site" evidence="6">
    <location>
        <begin position="143"/>
        <end position="145"/>
    </location>
    <ligand>
        <name>substrate</name>
    </ligand>
</feature>
<keyword evidence="5 6" id="KW-0326">Glycosidase</keyword>
<feature type="binding site" evidence="6">
    <location>
        <position position="141"/>
    </location>
    <ligand>
        <name>Mn(2+)</name>
        <dbReference type="ChEBI" id="CHEBI:29035"/>
    </ligand>
</feature>
<evidence type="ECO:0000256" key="5">
    <source>
        <dbReference type="ARBA" id="ARBA00023295"/>
    </source>
</evidence>
<dbReference type="PANTHER" id="PTHR42909">
    <property type="entry name" value="ZGC:136858"/>
    <property type="match status" value="1"/>
</dbReference>
<dbReference type="HAMAP" id="MF_01876">
    <property type="entry name" value="PsiMP_glycosidase"/>
    <property type="match status" value="1"/>
</dbReference>
<keyword evidence="2 6" id="KW-0378">Hydrolase</keyword>
<dbReference type="RefSeq" id="WP_088258818.1">
    <property type="nucleotide sequence ID" value="NZ_NIDE01000017.1"/>
</dbReference>
<dbReference type="EMBL" id="NIDE01000017">
    <property type="protein sequence ID" value="OWK35649.1"/>
    <property type="molecule type" value="Genomic_DNA"/>
</dbReference>
<evidence type="ECO:0000256" key="2">
    <source>
        <dbReference type="ARBA" id="ARBA00022801"/>
    </source>
</evidence>
<reference evidence="8" key="1">
    <citation type="submission" date="2017-06" db="EMBL/GenBank/DDBJ databases">
        <title>Genome analysis of Fimbriiglobus ruber SP5, the first member of the order Planctomycetales with confirmed chitinolytic capability.</title>
        <authorList>
            <person name="Ravin N.V."/>
            <person name="Rakitin A.L."/>
            <person name="Ivanova A.A."/>
            <person name="Beletsky A.V."/>
            <person name="Kulichevskaya I.S."/>
            <person name="Mardanov A.V."/>
            <person name="Dedysh S.N."/>
        </authorList>
    </citation>
    <scope>NUCLEOTIDE SEQUENCE [LARGE SCALE GENOMIC DNA]</scope>
    <source>
        <strain evidence="8">SP5</strain>
    </source>
</reference>
<feature type="binding site" evidence="6">
    <location>
        <position position="87"/>
    </location>
    <ligand>
        <name>substrate</name>
    </ligand>
</feature>